<dbReference type="InterPro" id="IPR045768">
    <property type="entry name" value="SpoIIE_N"/>
</dbReference>
<dbReference type="InterPro" id="IPR001932">
    <property type="entry name" value="PPM-type_phosphatase-like_dom"/>
</dbReference>
<feature type="transmembrane region" description="Helical" evidence="2">
    <location>
        <begin position="50"/>
        <end position="76"/>
    </location>
</feature>
<dbReference type="Pfam" id="PF07228">
    <property type="entry name" value="SpoIIE"/>
    <property type="match status" value="1"/>
</dbReference>
<proteinExistence type="predicted"/>
<dbReference type="Pfam" id="PF19732">
    <property type="entry name" value="SpoIIE_N"/>
    <property type="match status" value="1"/>
</dbReference>
<keyword evidence="2" id="KW-0472">Membrane</keyword>
<feature type="transmembrane region" description="Helical" evidence="2">
    <location>
        <begin position="108"/>
        <end position="127"/>
    </location>
</feature>
<keyword evidence="2" id="KW-1133">Transmembrane helix</keyword>
<evidence type="ECO:0000313" key="4">
    <source>
        <dbReference type="EMBL" id="HIQ78551.1"/>
    </source>
</evidence>
<dbReference type="SUPFAM" id="SSF81606">
    <property type="entry name" value="PP2C-like"/>
    <property type="match status" value="1"/>
</dbReference>
<keyword evidence="1" id="KW-0378">Hydrolase</keyword>
<organism evidence="4 5">
    <name type="scientific">Candidatus Scatomorpha intestinavium</name>
    <dbReference type="NCBI Taxonomy" id="2840922"/>
    <lineage>
        <taxon>Bacteria</taxon>
        <taxon>Bacillati</taxon>
        <taxon>Bacillota</taxon>
        <taxon>Clostridia</taxon>
        <taxon>Eubacteriales</taxon>
        <taxon>Candidatus Scatomorpha</taxon>
    </lineage>
</organism>
<dbReference type="InterPro" id="IPR052016">
    <property type="entry name" value="Bact_Sigma-Reg"/>
</dbReference>
<dbReference type="PANTHER" id="PTHR43156">
    <property type="entry name" value="STAGE II SPORULATION PROTEIN E-RELATED"/>
    <property type="match status" value="1"/>
</dbReference>
<dbReference type="InterPro" id="IPR036457">
    <property type="entry name" value="PPM-type-like_dom_sf"/>
</dbReference>
<dbReference type="GO" id="GO:0016791">
    <property type="term" value="F:phosphatase activity"/>
    <property type="evidence" value="ECO:0007669"/>
    <property type="project" value="TreeGrafter"/>
</dbReference>
<dbReference type="PANTHER" id="PTHR43156:SF2">
    <property type="entry name" value="STAGE II SPORULATION PROTEIN E"/>
    <property type="match status" value="1"/>
</dbReference>
<accession>A0A9D0ZE12</accession>
<dbReference type="AlphaFoldDB" id="A0A9D0ZE12"/>
<dbReference type="Proteomes" id="UP000824262">
    <property type="component" value="Unassembled WGS sequence"/>
</dbReference>
<feature type="transmembrane region" description="Helical" evidence="2">
    <location>
        <begin position="21"/>
        <end position="44"/>
    </location>
</feature>
<evidence type="ECO:0000313" key="5">
    <source>
        <dbReference type="Proteomes" id="UP000824262"/>
    </source>
</evidence>
<dbReference type="SMART" id="SM00331">
    <property type="entry name" value="PP2C_SIG"/>
    <property type="match status" value="1"/>
</dbReference>
<keyword evidence="2" id="KW-0812">Transmembrane</keyword>
<feature type="domain" description="PPM-type phosphatase" evidence="3">
    <location>
        <begin position="559"/>
        <end position="766"/>
    </location>
</feature>
<evidence type="ECO:0000259" key="3">
    <source>
        <dbReference type="SMART" id="SM00331"/>
    </source>
</evidence>
<protein>
    <submittedName>
        <fullName evidence="4">SpoIIE family protein phosphatase</fullName>
    </submittedName>
</protein>
<comment type="caution">
    <text evidence="4">The sequence shown here is derived from an EMBL/GenBank/DDBJ whole genome shotgun (WGS) entry which is preliminary data.</text>
</comment>
<sequence>MADRGKTMESSRPEEGGQRETMRLAVLTMARFLLGFLMAAGRFAGTMAPFGTAIVAQAGTGLGGLATLAGACLGYLATGGLDWGIRYAAASVLAFTLSFIIGEERMATSPWIAPSAAFAVTAATGALGRLAGGMGDIGVAAEVLTESLISGAAAYFFREALEHRERQTEGSERRHDAAVAVMAACALTAVARVEIAGAVSVGRVIALLLVMASSLKGGCMAGAAAGTAFGLAMDAAGGAEPFFTMAYAFAGLVSGVFARYGRLTFLIAFILADALCAACCWRWTQNVAALFEVFAASVVFMLIPPAALARISSLLQPMAPGMGESGLRRYAARRVEGIARAYGDVCEVVRRNTADSNDNDIARVFDRAADVSCIKCKKRNECWTKNYMETLDALNAATEAMTARGSLEEGDIPEWFRRKCLSLPAFVAAVNAELRSLAFRRQYRAQLAESRAAAWAQYEDFAEILAGVAREIGSVNGADPLAERRLMRYLRSLDIEADAAVFRDGGGRLRAVIESGRLGALTKDPAYLDKLSAVLGVRLCRPVSNAEGRMTLLEAEPLTVSVGIAAMKKRGESVNGDKGTYFKTDSGVLCVILSDGMGAGSEAAAESDEAVAILERFLRSGVDGAAAMKILNSVMLLRSGEEWGFATADMMCVDLFTGETCFYKYGAAPSYVKTGKSVRRIACESLAAGMTGAGEAPDTVRMRLKPGSLALVASDGVAPGLDDGWLLDMLREAEEPDVKALARAVLRRAADEYGNSDDMTVLAVRVDARV</sequence>
<dbReference type="EMBL" id="DVGA01000048">
    <property type="protein sequence ID" value="HIQ78551.1"/>
    <property type="molecule type" value="Genomic_DNA"/>
</dbReference>
<evidence type="ECO:0000256" key="2">
    <source>
        <dbReference type="SAM" id="Phobius"/>
    </source>
</evidence>
<feature type="transmembrane region" description="Helical" evidence="2">
    <location>
        <begin position="205"/>
        <end position="229"/>
    </location>
</feature>
<feature type="transmembrane region" description="Helical" evidence="2">
    <location>
        <begin position="83"/>
        <end position="102"/>
    </location>
</feature>
<evidence type="ECO:0000256" key="1">
    <source>
        <dbReference type="ARBA" id="ARBA00022801"/>
    </source>
</evidence>
<name>A0A9D0ZE12_9FIRM</name>
<feature type="transmembrane region" description="Helical" evidence="2">
    <location>
        <begin position="290"/>
        <end position="309"/>
    </location>
</feature>
<reference evidence="4" key="1">
    <citation type="submission" date="2020-10" db="EMBL/GenBank/DDBJ databases">
        <authorList>
            <person name="Gilroy R."/>
        </authorList>
    </citation>
    <scope>NUCLEOTIDE SEQUENCE</scope>
    <source>
        <strain evidence="4">ChiBcolR7-354</strain>
    </source>
</reference>
<reference evidence="4" key="2">
    <citation type="journal article" date="2021" name="PeerJ">
        <title>Extensive microbial diversity within the chicken gut microbiome revealed by metagenomics and culture.</title>
        <authorList>
            <person name="Gilroy R."/>
            <person name="Ravi A."/>
            <person name="Getino M."/>
            <person name="Pursley I."/>
            <person name="Horton D.L."/>
            <person name="Alikhan N.F."/>
            <person name="Baker D."/>
            <person name="Gharbi K."/>
            <person name="Hall N."/>
            <person name="Watson M."/>
            <person name="Adriaenssens E.M."/>
            <person name="Foster-Nyarko E."/>
            <person name="Jarju S."/>
            <person name="Secka A."/>
            <person name="Antonio M."/>
            <person name="Oren A."/>
            <person name="Chaudhuri R.R."/>
            <person name="La Ragione R."/>
            <person name="Hildebrand F."/>
            <person name="Pallen M.J."/>
        </authorList>
    </citation>
    <scope>NUCLEOTIDE SEQUENCE</scope>
    <source>
        <strain evidence="4">ChiBcolR7-354</strain>
    </source>
</reference>
<gene>
    <name evidence="4" type="ORF">IAB77_04765</name>
</gene>
<feature type="transmembrane region" description="Helical" evidence="2">
    <location>
        <begin position="241"/>
        <end position="258"/>
    </location>
</feature>
<dbReference type="Gene3D" id="3.60.40.10">
    <property type="entry name" value="PPM-type phosphatase domain"/>
    <property type="match status" value="1"/>
</dbReference>